<dbReference type="InterPro" id="IPR027275">
    <property type="entry name" value="PRC-brl_dom"/>
</dbReference>
<feature type="compositionally biased region" description="Basic and acidic residues" evidence="1">
    <location>
        <begin position="83"/>
        <end position="115"/>
    </location>
</feature>
<feature type="domain" description="PRC-barrel" evidence="2">
    <location>
        <begin position="7"/>
        <end position="74"/>
    </location>
</feature>
<organism evidence="3 4">
    <name type="scientific">Salinactinospora qingdaonensis</name>
    <dbReference type="NCBI Taxonomy" id="702744"/>
    <lineage>
        <taxon>Bacteria</taxon>
        <taxon>Bacillati</taxon>
        <taxon>Actinomycetota</taxon>
        <taxon>Actinomycetes</taxon>
        <taxon>Streptosporangiales</taxon>
        <taxon>Nocardiopsidaceae</taxon>
        <taxon>Salinactinospora</taxon>
    </lineage>
</organism>
<dbReference type="InterPro" id="IPR011033">
    <property type="entry name" value="PRC_barrel-like_sf"/>
</dbReference>
<dbReference type="Proteomes" id="UP001500908">
    <property type="component" value="Unassembled WGS sequence"/>
</dbReference>
<reference evidence="4" key="1">
    <citation type="journal article" date="2019" name="Int. J. Syst. Evol. Microbiol.">
        <title>The Global Catalogue of Microorganisms (GCM) 10K type strain sequencing project: providing services to taxonomists for standard genome sequencing and annotation.</title>
        <authorList>
            <consortium name="The Broad Institute Genomics Platform"/>
            <consortium name="The Broad Institute Genome Sequencing Center for Infectious Disease"/>
            <person name="Wu L."/>
            <person name="Ma J."/>
        </authorList>
    </citation>
    <scope>NUCLEOTIDE SEQUENCE [LARGE SCALE GENOMIC DNA]</scope>
    <source>
        <strain evidence="4">JCM 17137</strain>
    </source>
</reference>
<dbReference type="RefSeq" id="WP_344973075.1">
    <property type="nucleotide sequence ID" value="NZ_BAABDD010000017.1"/>
</dbReference>
<name>A0ABP7FZV0_9ACTN</name>
<dbReference type="EMBL" id="BAABDD010000017">
    <property type="protein sequence ID" value="GAA3752637.1"/>
    <property type="molecule type" value="Genomic_DNA"/>
</dbReference>
<feature type="region of interest" description="Disordered" evidence="1">
    <location>
        <begin position="74"/>
        <end position="140"/>
    </location>
</feature>
<evidence type="ECO:0000313" key="3">
    <source>
        <dbReference type="EMBL" id="GAA3752637.1"/>
    </source>
</evidence>
<keyword evidence="4" id="KW-1185">Reference proteome</keyword>
<gene>
    <name evidence="3" type="ORF">GCM10022402_34400</name>
</gene>
<dbReference type="Pfam" id="PF05239">
    <property type="entry name" value="PRC"/>
    <property type="match status" value="1"/>
</dbReference>
<accession>A0ABP7FZV0</accession>
<protein>
    <recommendedName>
        <fullName evidence="2">PRC-barrel domain-containing protein</fullName>
    </recommendedName>
</protein>
<proteinExistence type="predicted"/>
<dbReference type="Gene3D" id="3.90.50.10">
    <property type="entry name" value="Photosynthetic Reaction Center, subunit H, domain 2"/>
    <property type="match status" value="1"/>
</dbReference>
<evidence type="ECO:0000313" key="4">
    <source>
        <dbReference type="Proteomes" id="UP001500908"/>
    </source>
</evidence>
<evidence type="ECO:0000256" key="1">
    <source>
        <dbReference type="SAM" id="MobiDB-lite"/>
    </source>
</evidence>
<dbReference type="SUPFAM" id="SSF50346">
    <property type="entry name" value="PRC-barrel domain"/>
    <property type="match status" value="1"/>
</dbReference>
<sequence>MAPPLGAQQLIGHRLLDIDGNIVGKIGQVYFDDQTDAPKWITVRTGLFGTHEYFVPLRGARAMEEGLQVPFDKDTIKRAPSIDTDRHISPDQEDIVYDHYGMRPEVPEQRAEDAPRGGSGFTVGRHRRPSTDDPHTPRAS</sequence>
<evidence type="ECO:0000259" key="2">
    <source>
        <dbReference type="Pfam" id="PF05239"/>
    </source>
</evidence>
<comment type="caution">
    <text evidence="3">The sequence shown here is derived from an EMBL/GenBank/DDBJ whole genome shotgun (WGS) entry which is preliminary data.</text>
</comment>
<dbReference type="InterPro" id="IPR014747">
    <property type="entry name" value="Bac_photo_RC_H_C"/>
</dbReference>
<feature type="compositionally biased region" description="Basic and acidic residues" evidence="1">
    <location>
        <begin position="129"/>
        <end position="140"/>
    </location>
</feature>